<dbReference type="KEGG" id="afq:AFA_15095"/>
<evidence type="ECO:0000256" key="3">
    <source>
        <dbReference type="ARBA" id="ARBA00023002"/>
    </source>
</evidence>
<sequence length="278" mass="29861">MKAAKFEYEQAQSLQQIQDAYGSDPSALRLMGGSQSLGPMLNLRLVRPGRVLDVSAVPELRQVTAIKGHVRIGAAVTHAQIEDGIHELLRGHMMQKVAGRIAYRGVRNRGTLGGSLAHADPAADWVLTCVALGARINVRGTQGSRTVPMSEFMLAAYTTVLEAGEFIESVDVPEVSGSARWGYYKFTRKVGEFADASCACYFDPATRTARVVIGAMEGAPRSLPELAVKVAAQGAAVLEGDTIEAALQPYLAQRDEAHQVLFRTVVERSLKQALGVKG</sequence>
<dbReference type="PANTHER" id="PTHR42659">
    <property type="entry name" value="XANTHINE DEHYDROGENASE SUBUNIT C-RELATED"/>
    <property type="match status" value="1"/>
</dbReference>
<gene>
    <name evidence="5" type="primary">picA2</name>
    <name evidence="6" type="ORF">AFA_15095</name>
</gene>
<keyword evidence="3" id="KW-0560">Oxidoreductase</keyword>
<evidence type="ECO:0000313" key="7">
    <source>
        <dbReference type="Proteomes" id="UP000214561"/>
    </source>
</evidence>
<dbReference type="PROSITE" id="PS51387">
    <property type="entry name" value="FAD_PCMH"/>
    <property type="match status" value="1"/>
</dbReference>
<reference evidence="5" key="1">
    <citation type="submission" date="2016-11" db="EMBL/GenBank/DDBJ databases">
        <title>The pic gene cluster from Alcaligenes faecalis strain JQ135 responsible for the biodegradation of Picolinic acid (CAS No.: 98-98-6. synonym: Pyridine-2-carboxylic acid; 2-Carboxypyridine; alpha-Picolinic acid).</title>
        <authorList>
            <person name="Qiu J.G."/>
            <person name="He J."/>
        </authorList>
    </citation>
    <scope>NUCLEOTIDE SEQUENCE</scope>
    <source>
        <strain evidence="5">JQ135</strain>
    </source>
</reference>
<evidence type="ECO:0000256" key="1">
    <source>
        <dbReference type="ARBA" id="ARBA00022630"/>
    </source>
</evidence>
<dbReference type="SUPFAM" id="SSF55447">
    <property type="entry name" value="CO dehydrogenase flavoprotein C-terminal domain-like"/>
    <property type="match status" value="1"/>
</dbReference>
<dbReference type="GO" id="GO:0071949">
    <property type="term" value="F:FAD binding"/>
    <property type="evidence" value="ECO:0007669"/>
    <property type="project" value="InterPro"/>
</dbReference>
<evidence type="ECO:0000256" key="2">
    <source>
        <dbReference type="ARBA" id="ARBA00022827"/>
    </source>
</evidence>
<dbReference type="InterPro" id="IPR036318">
    <property type="entry name" value="FAD-bd_PCMH-like_sf"/>
</dbReference>
<reference evidence="6 7" key="2">
    <citation type="submission" date="2017-05" db="EMBL/GenBank/DDBJ databases">
        <authorList>
            <person name="Qiu J.G."/>
            <person name="He J."/>
        </authorList>
    </citation>
    <scope>NUCLEOTIDE SEQUENCE [LARGE SCALE GENOMIC DNA]</scope>
    <source>
        <strain evidence="6 7">JQ135</strain>
    </source>
</reference>
<dbReference type="PANTHER" id="PTHR42659:SF2">
    <property type="entry name" value="XANTHINE DEHYDROGENASE SUBUNIT C-RELATED"/>
    <property type="match status" value="1"/>
</dbReference>
<dbReference type="GO" id="GO:0016491">
    <property type="term" value="F:oxidoreductase activity"/>
    <property type="evidence" value="ECO:0007669"/>
    <property type="project" value="UniProtKB-KW"/>
</dbReference>
<dbReference type="InterPro" id="IPR002346">
    <property type="entry name" value="Mopterin_DH_FAD-bd"/>
</dbReference>
<dbReference type="BioCyc" id="MetaCyc:MONOMER-20932"/>
<dbReference type="Proteomes" id="UP000214561">
    <property type="component" value="Chromosome"/>
</dbReference>
<dbReference type="InterPro" id="IPR036683">
    <property type="entry name" value="CO_DH_flav_C_dom_sf"/>
</dbReference>
<dbReference type="Gene3D" id="3.30.465.10">
    <property type="match status" value="1"/>
</dbReference>
<evidence type="ECO:0000313" key="5">
    <source>
        <dbReference type="EMBL" id="ARS01296.1"/>
    </source>
</evidence>
<proteinExistence type="predicted"/>
<dbReference type="GeneID" id="96870083"/>
<keyword evidence="1" id="KW-0285">Flavoprotein</keyword>
<dbReference type="InterPro" id="IPR051312">
    <property type="entry name" value="Diverse_Substr_Oxidored"/>
</dbReference>
<accession>A0A1X9WE64</accession>
<organism evidence="5">
    <name type="scientific">Alcaligenes faecalis</name>
    <dbReference type="NCBI Taxonomy" id="511"/>
    <lineage>
        <taxon>Bacteria</taxon>
        <taxon>Pseudomonadati</taxon>
        <taxon>Pseudomonadota</taxon>
        <taxon>Betaproteobacteria</taxon>
        <taxon>Burkholderiales</taxon>
        <taxon>Alcaligenaceae</taxon>
        <taxon>Alcaligenes</taxon>
    </lineage>
</organism>
<evidence type="ECO:0000313" key="6">
    <source>
        <dbReference type="EMBL" id="ASR90665.1"/>
    </source>
</evidence>
<dbReference type="InterPro" id="IPR016166">
    <property type="entry name" value="FAD-bd_PCMH"/>
</dbReference>
<dbReference type="RefSeq" id="WP_094197635.1">
    <property type="nucleotide sequence ID" value="NZ_CP021641.1"/>
</dbReference>
<dbReference type="InterPro" id="IPR016169">
    <property type="entry name" value="FAD-bd_PCMH_sub2"/>
</dbReference>
<dbReference type="InterPro" id="IPR016167">
    <property type="entry name" value="FAD-bd_PCMH_sub1"/>
</dbReference>
<dbReference type="EMBL" id="KY264362">
    <property type="protein sequence ID" value="ARS01296.1"/>
    <property type="molecule type" value="Genomic_DNA"/>
</dbReference>
<protein>
    <submittedName>
        <fullName evidence="5">Picolinic acid dehydrogenase small subunit</fullName>
    </submittedName>
</protein>
<dbReference type="Pfam" id="PF00941">
    <property type="entry name" value="FAD_binding_5"/>
    <property type="match status" value="1"/>
</dbReference>
<dbReference type="SUPFAM" id="SSF56176">
    <property type="entry name" value="FAD-binding/transporter-associated domain-like"/>
    <property type="match status" value="1"/>
</dbReference>
<dbReference type="EMBL" id="CP021641">
    <property type="protein sequence ID" value="ASR90665.1"/>
    <property type="molecule type" value="Genomic_DNA"/>
</dbReference>
<dbReference type="Gene3D" id="3.30.43.10">
    <property type="entry name" value="Uridine Diphospho-n-acetylenolpyruvylglucosamine Reductase, domain 2"/>
    <property type="match status" value="1"/>
</dbReference>
<name>A0A1X9WE64_ALCFA</name>
<feature type="domain" description="FAD-binding PCMH-type" evidence="4">
    <location>
        <begin position="1"/>
        <end position="177"/>
    </location>
</feature>
<keyword evidence="2" id="KW-0274">FAD</keyword>
<dbReference type="AlphaFoldDB" id="A0A1X9WE64"/>
<evidence type="ECO:0000259" key="4">
    <source>
        <dbReference type="PROSITE" id="PS51387"/>
    </source>
</evidence>